<keyword evidence="1" id="KW-0812">Transmembrane</keyword>
<proteinExistence type="predicted"/>
<protein>
    <submittedName>
        <fullName evidence="2">Uncharacterized protein</fullName>
    </submittedName>
</protein>
<dbReference type="EMBL" id="HBUF01196853">
    <property type="protein sequence ID" value="CAG6660371.1"/>
    <property type="molecule type" value="Transcribed_RNA"/>
</dbReference>
<keyword evidence="1" id="KW-0472">Membrane</keyword>
<evidence type="ECO:0000313" key="2">
    <source>
        <dbReference type="EMBL" id="CAG6660371.1"/>
    </source>
</evidence>
<accession>A0A8D8S4G8</accession>
<reference evidence="2" key="1">
    <citation type="submission" date="2021-05" db="EMBL/GenBank/DDBJ databases">
        <authorList>
            <person name="Alioto T."/>
            <person name="Alioto T."/>
            <person name="Gomez Garrido J."/>
        </authorList>
    </citation>
    <scope>NUCLEOTIDE SEQUENCE</scope>
</reference>
<dbReference type="AlphaFoldDB" id="A0A8D8S4G8"/>
<name>A0A8D8S4G8_9HEMI</name>
<sequence length="100" mass="11874">MDVGFFFFFFFLLHRLYFVQPCDIFVSLKISFYLYILSNNYFNFLVFLINPVFMSNLERSIYNTVKHCLPACQNVTVVVSLSIKILRIVQLTVQFNYTVS</sequence>
<keyword evidence="1" id="KW-1133">Transmembrane helix</keyword>
<organism evidence="2">
    <name type="scientific">Cacopsylla melanoneura</name>
    <dbReference type="NCBI Taxonomy" id="428564"/>
    <lineage>
        <taxon>Eukaryota</taxon>
        <taxon>Metazoa</taxon>
        <taxon>Ecdysozoa</taxon>
        <taxon>Arthropoda</taxon>
        <taxon>Hexapoda</taxon>
        <taxon>Insecta</taxon>
        <taxon>Pterygota</taxon>
        <taxon>Neoptera</taxon>
        <taxon>Paraneoptera</taxon>
        <taxon>Hemiptera</taxon>
        <taxon>Sternorrhyncha</taxon>
        <taxon>Psylloidea</taxon>
        <taxon>Psyllidae</taxon>
        <taxon>Psyllinae</taxon>
        <taxon>Cacopsylla</taxon>
    </lineage>
</organism>
<evidence type="ECO:0000256" key="1">
    <source>
        <dbReference type="SAM" id="Phobius"/>
    </source>
</evidence>
<feature type="transmembrane region" description="Helical" evidence="1">
    <location>
        <begin position="34"/>
        <end position="53"/>
    </location>
</feature>